<proteinExistence type="predicted"/>
<name>A0A891F032_9VIRU</name>
<keyword evidence="2" id="KW-1185">Reference proteome</keyword>
<dbReference type="EMBL" id="MW306771">
    <property type="protein sequence ID" value="QRK03668.1"/>
    <property type="molecule type" value="Genomic_DNA"/>
</dbReference>
<dbReference type="GeneID" id="80543835"/>
<evidence type="ECO:0000313" key="1">
    <source>
        <dbReference type="EMBL" id="QRK03668.1"/>
    </source>
</evidence>
<accession>A0A891F032</accession>
<reference evidence="1" key="1">
    <citation type="journal article" date="2021" name="Viruses">
        <title>Investigating the Diversity and Host Range of Novel Parvoviruses from North American Ducks Using Epidemiology, Phylogenetics, Genome Structure, and Codon Usage Analysis.</title>
        <authorList>
            <person name="Canuti M."/>
            <person name="Verhoeven J.T.P."/>
            <person name="Munro H.J."/>
            <person name="Roul S."/>
            <person name="Ojkic D."/>
            <person name="Robertson G.J."/>
            <person name="Whitney H.G."/>
            <person name="Dufour S.C."/>
            <person name="Lang A.S."/>
        </authorList>
    </citation>
    <scope>NUCLEOTIDE SEQUENCE</scope>
    <source>
        <strain evidence="1">BE8</strain>
    </source>
</reference>
<sequence length="87" mass="10529">MEFKSTITKQFELKSGAVICEHYNQIHTLYYRPQRLQDICVNHYIKRYMTVDRTELNRVPNWHLFVGGRYEEELNFVMLLCKENVGE</sequence>
<dbReference type="Proteomes" id="UP001162093">
    <property type="component" value="Segment"/>
</dbReference>
<organism evidence="1 2">
    <name type="scientific">Duck-associated ambidensovirus 1</name>
    <dbReference type="NCBI Taxonomy" id="2810799"/>
    <lineage>
        <taxon>Viruses</taxon>
        <taxon>Monodnaviria</taxon>
        <taxon>Shotokuvirae</taxon>
        <taxon>Cossaviricota</taxon>
        <taxon>Quintoviricetes</taxon>
        <taxon>Piccovirales</taxon>
        <taxon>Parvoviridae</taxon>
        <taxon>Densovirinae</taxon>
        <taxon>Protoambidensovirus</taxon>
        <taxon>Protoambidensovirus incertum1</taxon>
    </lineage>
</organism>
<dbReference type="RefSeq" id="YP_010804987.1">
    <property type="nucleotide sequence ID" value="NC_077097.1"/>
</dbReference>
<protein>
    <submittedName>
        <fullName evidence="1">Nonstructural protein 3</fullName>
    </submittedName>
</protein>
<dbReference type="KEGG" id="vg:80543835"/>
<gene>
    <name evidence="1" type="primary">NS3</name>
</gene>
<evidence type="ECO:0000313" key="2">
    <source>
        <dbReference type="Proteomes" id="UP001162093"/>
    </source>
</evidence>